<dbReference type="PANTHER" id="PTHR30472:SF19">
    <property type="entry name" value="PETROBACTIN IMPORT SYSTEM PERMEASE PROTEIN YCLO"/>
    <property type="match status" value="1"/>
</dbReference>
<evidence type="ECO:0000313" key="10">
    <source>
        <dbReference type="Proteomes" id="UP001139207"/>
    </source>
</evidence>
<evidence type="ECO:0000256" key="8">
    <source>
        <dbReference type="SAM" id="Phobius"/>
    </source>
</evidence>
<feature type="transmembrane region" description="Helical" evidence="8">
    <location>
        <begin position="104"/>
        <end position="128"/>
    </location>
</feature>
<keyword evidence="6 8" id="KW-1133">Transmembrane helix</keyword>
<name>A0A9X1WIM3_9CORY</name>
<accession>A0A9X1WIM3</accession>
<evidence type="ECO:0000256" key="4">
    <source>
        <dbReference type="ARBA" id="ARBA00022475"/>
    </source>
</evidence>
<organism evidence="9 10">
    <name type="scientific">Corynebacterium kalidii</name>
    <dbReference type="NCBI Taxonomy" id="2931982"/>
    <lineage>
        <taxon>Bacteria</taxon>
        <taxon>Bacillati</taxon>
        <taxon>Actinomycetota</taxon>
        <taxon>Actinomycetes</taxon>
        <taxon>Mycobacteriales</taxon>
        <taxon>Corynebacteriaceae</taxon>
        <taxon>Corynebacterium</taxon>
    </lineage>
</organism>
<dbReference type="Gene3D" id="1.10.3470.10">
    <property type="entry name" value="ABC transporter involved in vitamin B12 uptake, BtuC"/>
    <property type="match status" value="1"/>
</dbReference>
<evidence type="ECO:0000256" key="6">
    <source>
        <dbReference type="ARBA" id="ARBA00022989"/>
    </source>
</evidence>
<gene>
    <name evidence="9" type="ORF">MUN33_05955</name>
</gene>
<evidence type="ECO:0000256" key="3">
    <source>
        <dbReference type="ARBA" id="ARBA00022448"/>
    </source>
</evidence>
<reference evidence="9" key="1">
    <citation type="submission" date="2022-04" db="EMBL/GenBank/DDBJ databases">
        <title>Corynebacterium kalidii LD5P10.</title>
        <authorList>
            <person name="Sun J.Q."/>
        </authorList>
    </citation>
    <scope>NUCLEOTIDE SEQUENCE</scope>
    <source>
        <strain evidence="9">LD5P10</strain>
    </source>
</reference>
<feature type="transmembrane region" description="Helical" evidence="8">
    <location>
        <begin position="160"/>
        <end position="181"/>
    </location>
</feature>
<feature type="transmembrane region" description="Helical" evidence="8">
    <location>
        <begin position="320"/>
        <end position="341"/>
    </location>
</feature>
<evidence type="ECO:0000256" key="5">
    <source>
        <dbReference type="ARBA" id="ARBA00022692"/>
    </source>
</evidence>
<keyword evidence="5 8" id="KW-0812">Transmembrane</keyword>
<feature type="transmembrane region" description="Helical" evidence="8">
    <location>
        <begin position="294"/>
        <end position="313"/>
    </location>
</feature>
<dbReference type="AlphaFoldDB" id="A0A9X1WIM3"/>
<dbReference type="PANTHER" id="PTHR30472">
    <property type="entry name" value="FERRIC ENTEROBACTIN TRANSPORT SYSTEM PERMEASE PROTEIN"/>
    <property type="match status" value="1"/>
</dbReference>
<feature type="transmembrane region" description="Helical" evidence="8">
    <location>
        <begin position="29"/>
        <end position="51"/>
    </location>
</feature>
<comment type="similarity">
    <text evidence="2">Belongs to the binding-protein-dependent transport system permease family. FecCD subfamily.</text>
</comment>
<dbReference type="RefSeq" id="WP_244803995.1">
    <property type="nucleotide sequence ID" value="NZ_JALIEA010000012.1"/>
</dbReference>
<evidence type="ECO:0000256" key="7">
    <source>
        <dbReference type="ARBA" id="ARBA00023136"/>
    </source>
</evidence>
<feature type="transmembrane region" description="Helical" evidence="8">
    <location>
        <begin position="254"/>
        <end position="282"/>
    </location>
</feature>
<comment type="caution">
    <text evidence="9">The sequence shown here is derived from an EMBL/GenBank/DDBJ whole genome shotgun (WGS) entry which is preliminary data.</text>
</comment>
<dbReference type="Pfam" id="PF01032">
    <property type="entry name" value="FecCD"/>
    <property type="match status" value="1"/>
</dbReference>
<feature type="transmembrane region" description="Helical" evidence="8">
    <location>
        <begin position="134"/>
        <end position="153"/>
    </location>
</feature>
<dbReference type="InterPro" id="IPR000522">
    <property type="entry name" value="ABC_transptr_permease_BtuC"/>
</dbReference>
<evidence type="ECO:0000256" key="2">
    <source>
        <dbReference type="ARBA" id="ARBA00007935"/>
    </source>
</evidence>
<dbReference type="GO" id="GO:0033214">
    <property type="term" value="P:siderophore-iron import into cell"/>
    <property type="evidence" value="ECO:0007669"/>
    <property type="project" value="TreeGrafter"/>
</dbReference>
<keyword evidence="4" id="KW-1003">Cell membrane</keyword>
<dbReference type="EMBL" id="JALIEA010000012">
    <property type="protein sequence ID" value="MCJ7858262.1"/>
    <property type="molecule type" value="Genomic_DNA"/>
</dbReference>
<sequence>MPVNAPESDVRSTPRHSGPFATPRQRLKYITLVTVLMVAALGFTVAHLSYGNPLDFGTEGYWKIARMRVDTLIAMLIVAFCQAFATVSFHTATNNRIITPSIMGFEALYVAVQTAVIFFLGSAGLAAFTGTPQFIVQSVLMIVFAVGLYTWLLSGRFGNIHVMLLVGVVLGGGLGALSTFMQRLLEPSEFDILTARTFGNVGNADTDNFALVIPIVAVTCTILYLRSRRLNVVALGRDTAGNLGINHKRELMMLLFMVAVLMAMTTSLVGPMTFLGFLVATLAYQLTDTYDHRLILPVAVLVGYIVLSGSYFIMRNFFYAEGAVTIIIELVGGSVFLFFIMRKGRL</sequence>
<evidence type="ECO:0000313" key="9">
    <source>
        <dbReference type="EMBL" id="MCJ7858262.1"/>
    </source>
</evidence>
<dbReference type="InterPro" id="IPR037294">
    <property type="entry name" value="ABC_BtuC-like"/>
</dbReference>
<keyword evidence="3" id="KW-0813">Transport</keyword>
<dbReference type="SUPFAM" id="SSF81345">
    <property type="entry name" value="ABC transporter involved in vitamin B12 uptake, BtuC"/>
    <property type="match status" value="1"/>
</dbReference>
<proteinExistence type="inferred from homology"/>
<dbReference type="Proteomes" id="UP001139207">
    <property type="component" value="Unassembled WGS sequence"/>
</dbReference>
<keyword evidence="7 8" id="KW-0472">Membrane</keyword>
<feature type="transmembrane region" description="Helical" evidence="8">
    <location>
        <begin position="208"/>
        <end position="225"/>
    </location>
</feature>
<dbReference type="GO" id="GO:0022857">
    <property type="term" value="F:transmembrane transporter activity"/>
    <property type="evidence" value="ECO:0007669"/>
    <property type="project" value="InterPro"/>
</dbReference>
<dbReference type="GO" id="GO:0005886">
    <property type="term" value="C:plasma membrane"/>
    <property type="evidence" value="ECO:0007669"/>
    <property type="project" value="UniProtKB-SubCell"/>
</dbReference>
<protein>
    <submittedName>
        <fullName evidence="9">Iron chelate uptake ABC transporter family permease subunit</fullName>
    </submittedName>
</protein>
<keyword evidence="10" id="KW-1185">Reference proteome</keyword>
<feature type="transmembrane region" description="Helical" evidence="8">
    <location>
        <begin position="71"/>
        <end position="92"/>
    </location>
</feature>
<evidence type="ECO:0000256" key="1">
    <source>
        <dbReference type="ARBA" id="ARBA00004651"/>
    </source>
</evidence>
<comment type="subcellular location">
    <subcellularLocation>
        <location evidence="1">Cell membrane</location>
        <topology evidence="1">Multi-pass membrane protein</topology>
    </subcellularLocation>
</comment>